<comment type="caution">
    <text evidence="1">The sequence shown here is derived from an EMBL/GenBank/DDBJ whole genome shotgun (WGS) entry which is preliminary data.</text>
</comment>
<dbReference type="Proteomes" id="UP000828390">
    <property type="component" value="Unassembled WGS sequence"/>
</dbReference>
<dbReference type="AlphaFoldDB" id="A0A9D4S5Q5"/>
<keyword evidence="2" id="KW-1185">Reference proteome</keyword>
<organism evidence="1 2">
    <name type="scientific">Dreissena polymorpha</name>
    <name type="common">Zebra mussel</name>
    <name type="synonym">Mytilus polymorpha</name>
    <dbReference type="NCBI Taxonomy" id="45954"/>
    <lineage>
        <taxon>Eukaryota</taxon>
        <taxon>Metazoa</taxon>
        <taxon>Spiralia</taxon>
        <taxon>Lophotrochozoa</taxon>
        <taxon>Mollusca</taxon>
        <taxon>Bivalvia</taxon>
        <taxon>Autobranchia</taxon>
        <taxon>Heteroconchia</taxon>
        <taxon>Euheterodonta</taxon>
        <taxon>Imparidentia</taxon>
        <taxon>Neoheterodontei</taxon>
        <taxon>Myida</taxon>
        <taxon>Dreissenoidea</taxon>
        <taxon>Dreissenidae</taxon>
        <taxon>Dreissena</taxon>
    </lineage>
</organism>
<sequence>MNILTDGRPEDNNSKLRQRKVLEPSKFIKVEEDAFGNDHPKKMEKQLAFYDMQRASRKFYSDRTLEEHIEDNLGKHRKWE</sequence>
<proteinExistence type="predicted"/>
<reference evidence="1" key="2">
    <citation type="submission" date="2020-11" db="EMBL/GenBank/DDBJ databases">
        <authorList>
            <person name="McCartney M.A."/>
            <person name="Auch B."/>
            <person name="Kono T."/>
            <person name="Mallez S."/>
            <person name="Becker A."/>
            <person name="Gohl D.M."/>
            <person name="Silverstein K.A.T."/>
            <person name="Koren S."/>
            <person name="Bechman K.B."/>
            <person name="Herman A."/>
            <person name="Abrahante J.E."/>
            <person name="Garbe J."/>
        </authorList>
    </citation>
    <scope>NUCLEOTIDE SEQUENCE</scope>
    <source>
        <strain evidence="1">Duluth1</strain>
        <tissue evidence="1">Whole animal</tissue>
    </source>
</reference>
<protein>
    <submittedName>
        <fullName evidence="1">Uncharacterized protein</fullName>
    </submittedName>
</protein>
<evidence type="ECO:0000313" key="2">
    <source>
        <dbReference type="Proteomes" id="UP000828390"/>
    </source>
</evidence>
<reference evidence="1" key="1">
    <citation type="journal article" date="2019" name="bioRxiv">
        <title>The Genome of the Zebra Mussel, Dreissena polymorpha: A Resource for Invasive Species Research.</title>
        <authorList>
            <person name="McCartney M.A."/>
            <person name="Auch B."/>
            <person name="Kono T."/>
            <person name="Mallez S."/>
            <person name="Zhang Y."/>
            <person name="Obille A."/>
            <person name="Becker A."/>
            <person name="Abrahante J.E."/>
            <person name="Garbe J."/>
            <person name="Badalamenti J.P."/>
            <person name="Herman A."/>
            <person name="Mangelson H."/>
            <person name="Liachko I."/>
            <person name="Sullivan S."/>
            <person name="Sone E.D."/>
            <person name="Koren S."/>
            <person name="Silverstein K.A.T."/>
            <person name="Beckman K.B."/>
            <person name="Gohl D.M."/>
        </authorList>
    </citation>
    <scope>NUCLEOTIDE SEQUENCE</scope>
    <source>
        <strain evidence="1">Duluth1</strain>
        <tissue evidence="1">Whole animal</tissue>
    </source>
</reference>
<gene>
    <name evidence="1" type="ORF">DPMN_014941</name>
</gene>
<accession>A0A9D4S5Q5</accession>
<name>A0A9D4S5Q5_DREPO</name>
<dbReference type="EMBL" id="JAIWYP010000001">
    <property type="protein sequence ID" value="KAH3890852.1"/>
    <property type="molecule type" value="Genomic_DNA"/>
</dbReference>
<evidence type="ECO:0000313" key="1">
    <source>
        <dbReference type="EMBL" id="KAH3890852.1"/>
    </source>
</evidence>